<evidence type="ECO:0000259" key="4">
    <source>
        <dbReference type="Pfam" id="PF00326"/>
    </source>
</evidence>
<dbReference type="GO" id="GO:0005829">
    <property type="term" value="C:cytosol"/>
    <property type="evidence" value="ECO:0007669"/>
    <property type="project" value="TreeGrafter"/>
</dbReference>
<dbReference type="RefSeq" id="WP_203850358.1">
    <property type="nucleotide sequence ID" value="NZ_BAAAVW010000023.1"/>
</dbReference>
<dbReference type="InterPro" id="IPR002470">
    <property type="entry name" value="Peptidase_S9A"/>
</dbReference>
<dbReference type="InterPro" id="IPR001375">
    <property type="entry name" value="Peptidase_S9_cat"/>
</dbReference>
<name>A0A919PPS2_9ACTN</name>
<comment type="caution">
    <text evidence="6">The sequence shown here is derived from an EMBL/GenBank/DDBJ whole genome shotgun (WGS) entry which is preliminary data.</text>
</comment>
<dbReference type="GO" id="GO:0006508">
    <property type="term" value="P:proteolysis"/>
    <property type="evidence" value="ECO:0007669"/>
    <property type="project" value="UniProtKB-KW"/>
</dbReference>
<dbReference type="PRINTS" id="PR00862">
    <property type="entry name" value="PROLIGOPTASE"/>
</dbReference>
<dbReference type="InterPro" id="IPR029058">
    <property type="entry name" value="AB_hydrolase_fold"/>
</dbReference>
<dbReference type="GO" id="GO:0004252">
    <property type="term" value="F:serine-type endopeptidase activity"/>
    <property type="evidence" value="ECO:0007669"/>
    <property type="project" value="InterPro"/>
</dbReference>
<dbReference type="SUPFAM" id="SSF53474">
    <property type="entry name" value="alpha/beta-Hydrolases"/>
    <property type="match status" value="1"/>
</dbReference>
<dbReference type="Pfam" id="PF02897">
    <property type="entry name" value="Peptidase_S9_N"/>
    <property type="match status" value="1"/>
</dbReference>
<dbReference type="Pfam" id="PF00326">
    <property type="entry name" value="Peptidase_S9"/>
    <property type="match status" value="1"/>
</dbReference>
<evidence type="ECO:0000313" key="6">
    <source>
        <dbReference type="EMBL" id="GIG48660.1"/>
    </source>
</evidence>
<dbReference type="AlphaFoldDB" id="A0A919PPS2"/>
<feature type="domain" description="Peptidase S9 prolyl oligopeptidase catalytic" evidence="4">
    <location>
        <begin position="475"/>
        <end position="676"/>
    </location>
</feature>
<dbReference type="GO" id="GO:0070012">
    <property type="term" value="F:oligopeptidase activity"/>
    <property type="evidence" value="ECO:0007669"/>
    <property type="project" value="TreeGrafter"/>
</dbReference>
<sequence length="679" mass="74580">MTDTITAEDAHLWLEEVDGADAMAWVRDRNAETVAALTGEARFAELRDGIRVVLDADDRIPMIAWHGERVYNLWKDAAHPRGLWRRTTLADYRAGEPTWDTVLDLDALAAAEDENWVWQGATYLRRGPLAGDHRALLSLSRGGADAAVVREFDLDRKEFVADGFFLPEAKSDVSWISIDEIFVGTDTGPGSMTSSGYPRQVRRWRRGTPFADAPLVFEGTDDDVSVRASSDPSAAGERAVIRRSLDFFHAERHLLAGGVLTKLDVPDDAGVDLHRDWLLIRVRTDWAVGGATHPAGSLLIVNLDAFLAGSRDLTTLFTPDPHTSLSYSDWTHDGLILVLLADVQSRLELLTFVDGSWERTVLGGLELGQTDVWDTNADADEQYLLLSSGFTLPPTLRHGVLGGDPPTTLKQGPSYFPTDGITTRQFFATSADGTQVPYFVVGNPAAGPGPTLLSGYGGFEVSRVPSYSAIIGRGWLARGGTYVVANIRGGGEYGPQWHRSALRENRPRAYEDFAAVATDLVERGITTRAQLGIEGGSNGGLLMGVMLTRYPELFGAIVCAVPLLDMRRYHLLLAGASWMAEYGDPDVADDWAYLRLFSPYQNISEGVPYPPTLITTSTRDDRVHPGHARKMVARLREHGHDVRYYENIEGGHGGAADNAQLAFKWALAFEFLWRTLATE</sequence>
<reference evidence="6" key="1">
    <citation type="submission" date="2021-01" db="EMBL/GenBank/DDBJ databases">
        <title>Whole genome shotgun sequence of Dactylosporangium siamense NBRC 106093.</title>
        <authorList>
            <person name="Komaki H."/>
            <person name="Tamura T."/>
        </authorList>
    </citation>
    <scope>NUCLEOTIDE SEQUENCE</scope>
    <source>
        <strain evidence="6">NBRC 106093</strain>
    </source>
</reference>
<gene>
    <name evidence="6" type="ORF">Dsi01nite_067010</name>
</gene>
<accession>A0A919PPS2</accession>
<organism evidence="6 7">
    <name type="scientific">Dactylosporangium siamense</name>
    <dbReference type="NCBI Taxonomy" id="685454"/>
    <lineage>
        <taxon>Bacteria</taxon>
        <taxon>Bacillati</taxon>
        <taxon>Actinomycetota</taxon>
        <taxon>Actinomycetes</taxon>
        <taxon>Micromonosporales</taxon>
        <taxon>Micromonosporaceae</taxon>
        <taxon>Dactylosporangium</taxon>
    </lineage>
</organism>
<dbReference type="PANTHER" id="PTHR42881:SF13">
    <property type="entry name" value="PROLYL ENDOPEPTIDASE"/>
    <property type="match status" value="1"/>
</dbReference>
<dbReference type="InterPro" id="IPR051167">
    <property type="entry name" value="Prolyl_oligopep/macrocyclase"/>
</dbReference>
<dbReference type="InterPro" id="IPR023302">
    <property type="entry name" value="Pept_S9A_N"/>
</dbReference>
<evidence type="ECO:0000313" key="7">
    <source>
        <dbReference type="Proteomes" id="UP000660611"/>
    </source>
</evidence>
<evidence type="ECO:0000256" key="1">
    <source>
        <dbReference type="ARBA" id="ARBA00022670"/>
    </source>
</evidence>
<keyword evidence="3" id="KW-0720">Serine protease</keyword>
<keyword evidence="7" id="KW-1185">Reference proteome</keyword>
<evidence type="ECO:0000256" key="2">
    <source>
        <dbReference type="ARBA" id="ARBA00022801"/>
    </source>
</evidence>
<evidence type="ECO:0000259" key="5">
    <source>
        <dbReference type="Pfam" id="PF02897"/>
    </source>
</evidence>
<feature type="domain" description="Peptidase S9A N-terminal" evidence="5">
    <location>
        <begin position="7"/>
        <end position="227"/>
    </location>
</feature>
<proteinExistence type="predicted"/>
<protein>
    <submittedName>
        <fullName evidence="6">Prolyl oligopeptidase</fullName>
    </submittedName>
</protein>
<dbReference type="Gene3D" id="3.40.50.1820">
    <property type="entry name" value="alpha/beta hydrolase"/>
    <property type="match status" value="1"/>
</dbReference>
<keyword evidence="1" id="KW-0645">Protease</keyword>
<dbReference type="EMBL" id="BONQ01000107">
    <property type="protein sequence ID" value="GIG48660.1"/>
    <property type="molecule type" value="Genomic_DNA"/>
</dbReference>
<dbReference type="SUPFAM" id="SSF50993">
    <property type="entry name" value="Peptidase/esterase 'gauge' domain"/>
    <property type="match status" value="1"/>
</dbReference>
<dbReference type="Gene3D" id="2.130.10.120">
    <property type="entry name" value="Prolyl oligopeptidase, N-terminal domain"/>
    <property type="match status" value="1"/>
</dbReference>
<evidence type="ECO:0000256" key="3">
    <source>
        <dbReference type="ARBA" id="ARBA00022825"/>
    </source>
</evidence>
<dbReference type="PANTHER" id="PTHR42881">
    <property type="entry name" value="PROLYL ENDOPEPTIDASE"/>
    <property type="match status" value="1"/>
</dbReference>
<keyword evidence="2" id="KW-0378">Hydrolase</keyword>
<dbReference type="Proteomes" id="UP000660611">
    <property type="component" value="Unassembled WGS sequence"/>
</dbReference>